<dbReference type="OrthoDB" id="6427221at2759"/>
<evidence type="ECO:0000313" key="1">
    <source>
        <dbReference type="EMBL" id="GFQ89757.1"/>
    </source>
</evidence>
<proteinExistence type="predicted"/>
<keyword evidence="2" id="KW-1185">Reference proteome</keyword>
<evidence type="ECO:0000313" key="2">
    <source>
        <dbReference type="Proteomes" id="UP000887116"/>
    </source>
</evidence>
<name>A0A8X6FW42_TRICU</name>
<protein>
    <submittedName>
        <fullName evidence="1">Uncharacterized protein</fullName>
    </submittedName>
</protein>
<organism evidence="1 2">
    <name type="scientific">Trichonephila clavata</name>
    <name type="common">Joro spider</name>
    <name type="synonym">Nephila clavata</name>
    <dbReference type="NCBI Taxonomy" id="2740835"/>
    <lineage>
        <taxon>Eukaryota</taxon>
        <taxon>Metazoa</taxon>
        <taxon>Ecdysozoa</taxon>
        <taxon>Arthropoda</taxon>
        <taxon>Chelicerata</taxon>
        <taxon>Arachnida</taxon>
        <taxon>Araneae</taxon>
        <taxon>Araneomorphae</taxon>
        <taxon>Entelegynae</taxon>
        <taxon>Araneoidea</taxon>
        <taxon>Nephilidae</taxon>
        <taxon>Trichonephila</taxon>
    </lineage>
</organism>
<dbReference type="AlphaFoldDB" id="A0A8X6FW42"/>
<accession>A0A8X6FW42</accession>
<comment type="caution">
    <text evidence="1">The sequence shown here is derived from an EMBL/GenBank/DDBJ whole genome shotgun (WGS) entry which is preliminary data.</text>
</comment>
<gene>
    <name evidence="1" type="primary">AVEN_58406_1</name>
    <name evidence="1" type="ORF">TNCT_169741</name>
</gene>
<sequence length="123" mass="14372">MASGYWTPRKSILQLKDLYMSRAPSTILTFGVKSLEEFSENYLRKHKLEGVPLLSGRTERSHDHEHDHEMILVEPRGRPNDRLDDPKYHPYFDDKIETNVTFQVSKTAYLHCSIRQLGDRVVS</sequence>
<dbReference type="Proteomes" id="UP000887116">
    <property type="component" value="Unassembled WGS sequence"/>
</dbReference>
<reference evidence="1" key="1">
    <citation type="submission" date="2020-07" db="EMBL/GenBank/DDBJ databases">
        <title>Multicomponent nature underlies the extraordinary mechanical properties of spider dragline silk.</title>
        <authorList>
            <person name="Kono N."/>
            <person name="Nakamura H."/>
            <person name="Mori M."/>
            <person name="Yoshida Y."/>
            <person name="Ohtoshi R."/>
            <person name="Malay A.D."/>
            <person name="Moran D.A.P."/>
            <person name="Tomita M."/>
            <person name="Numata K."/>
            <person name="Arakawa K."/>
        </authorList>
    </citation>
    <scope>NUCLEOTIDE SEQUENCE</scope>
</reference>
<dbReference type="EMBL" id="BMAO01033467">
    <property type="protein sequence ID" value="GFQ89757.1"/>
    <property type="molecule type" value="Genomic_DNA"/>
</dbReference>